<dbReference type="GO" id="GO:0004519">
    <property type="term" value="F:endonuclease activity"/>
    <property type="evidence" value="ECO:0007669"/>
    <property type="project" value="UniProtKB-KW"/>
</dbReference>
<sequence length="356" mass="41216">MITLSHKIALEPNYKQEQYFKQASGIARFTWNWALNEWKNKYENGLKPTAFALKKQFNAIKPVEFPWMYNVTKYASQQPFIFMQTAFNRFFKGLGAYPQFKKKNHHDSFYVGNDHIKLDGRRIKLPKLGWVKMREALRFEGKVISATISRVANKWFVSLNIQLEHSPKTCESQASVGVDLGIKALATLSNGETFEAPKPLKKFLKKLKRMQRSLSRRVKGSHNRQKLRQKIASVHAKIRNIRQNSLHQITSYLTDSFGGIVIEDLNVSGMLKNSKLSSAIADIGFYEFRRQLEYKSQYKGNYLLIADRWFPSSKTCSNCGHKKEKLKLSERVYHCEACGHEQDRDLNAAINLKNIL</sequence>
<evidence type="ECO:0000259" key="9">
    <source>
        <dbReference type="Pfam" id="PF07282"/>
    </source>
</evidence>
<evidence type="ECO:0000256" key="2">
    <source>
        <dbReference type="ARBA" id="ARBA00011044"/>
    </source>
</evidence>
<keyword evidence="6" id="KW-0238">DNA-binding</keyword>
<evidence type="ECO:0000256" key="5">
    <source>
        <dbReference type="ARBA" id="ARBA00022833"/>
    </source>
</evidence>
<keyword evidence="11" id="KW-0378">Hydrolase</keyword>
<keyword evidence="3" id="KW-0815">Transposition</keyword>
<keyword evidence="12" id="KW-1185">Reference proteome</keyword>
<evidence type="ECO:0000256" key="1">
    <source>
        <dbReference type="ARBA" id="ARBA00008761"/>
    </source>
</evidence>
<dbReference type="PANTHER" id="PTHR30405">
    <property type="entry name" value="TRANSPOSASE"/>
    <property type="match status" value="1"/>
</dbReference>
<reference evidence="11" key="1">
    <citation type="submission" date="2023-06" db="EMBL/GenBank/DDBJ databases">
        <title>Uncultivated large filamentous bacteria from sulfidic sediments reveal new species and different genomic features in energy metabolism and defense.</title>
        <authorList>
            <person name="Fonseca A."/>
        </authorList>
    </citation>
    <scope>NUCLEOTIDE SEQUENCE</scope>
    <source>
        <strain evidence="11">HSG4</strain>
    </source>
</reference>
<dbReference type="EMBL" id="JAUCGM010000045">
    <property type="protein sequence ID" value="MDM8562050.1"/>
    <property type="molecule type" value="Genomic_DNA"/>
</dbReference>
<feature type="domain" description="Probable transposase IS891/IS1136/IS1341" evidence="8">
    <location>
        <begin position="161"/>
        <end position="273"/>
    </location>
</feature>
<proteinExistence type="inferred from homology"/>
<dbReference type="Proteomes" id="UP001171945">
    <property type="component" value="Unassembled WGS sequence"/>
</dbReference>
<keyword evidence="7" id="KW-0233">DNA recombination</keyword>
<protein>
    <submittedName>
        <fullName evidence="11">RNA-guided endonuclease TnpB family protein</fullName>
    </submittedName>
</protein>
<dbReference type="NCBIfam" id="NF040570">
    <property type="entry name" value="guided_TnpB"/>
    <property type="match status" value="1"/>
</dbReference>
<dbReference type="Pfam" id="PF01385">
    <property type="entry name" value="OrfB_IS605"/>
    <property type="match status" value="1"/>
</dbReference>
<evidence type="ECO:0000256" key="6">
    <source>
        <dbReference type="ARBA" id="ARBA00023125"/>
    </source>
</evidence>
<evidence type="ECO:0000313" key="11">
    <source>
        <dbReference type="EMBL" id="MDM8562050.1"/>
    </source>
</evidence>
<organism evidence="11 12">
    <name type="scientific">Candidatus Marithioploca araucensis</name>
    <dbReference type="NCBI Taxonomy" id="70273"/>
    <lineage>
        <taxon>Bacteria</taxon>
        <taxon>Pseudomonadati</taxon>
        <taxon>Pseudomonadota</taxon>
        <taxon>Gammaproteobacteria</taxon>
        <taxon>Thiotrichales</taxon>
        <taxon>Thiotrichaceae</taxon>
        <taxon>Candidatus Marithioploca</taxon>
    </lineage>
</organism>
<dbReference type="PANTHER" id="PTHR30405:SF11">
    <property type="entry name" value="RNA-GUIDED DNA ENDONUCLEASE RV2885C-RELATED"/>
    <property type="match status" value="1"/>
</dbReference>
<keyword evidence="4" id="KW-0479">Metal-binding</keyword>
<evidence type="ECO:0000259" key="8">
    <source>
        <dbReference type="Pfam" id="PF01385"/>
    </source>
</evidence>
<feature type="domain" description="Transposase putative helix-turn-helix" evidence="10">
    <location>
        <begin position="1"/>
        <end position="46"/>
    </location>
</feature>
<dbReference type="Pfam" id="PF07282">
    <property type="entry name" value="Cas12f1-like_TNB"/>
    <property type="match status" value="1"/>
</dbReference>
<comment type="caution">
    <text evidence="11">The sequence shown here is derived from an EMBL/GenBank/DDBJ whole genome shotgun (WGS) entry which is preliminary data.</text>
</comment>
<comment type="similarity">
    <text evidence="2">In the N-terminal section; belongs to the transposase 2 family.</text>
</comment>
<dbReference type="InterPro" id="IPR021027">
    <property type="entry name" value="Transposase_put_HTH"/>
</dbReference>
<evidence type="ECO:0000259" key="10">
    <source>
        <dbReference type="Pfam" id="PF12323"/>
    </source>
</evidence>
<dbReference type="InterPro" id="IPR001959">
    <property type="entry name" value="Transposase"/>
</dbReference>
<comment type="similarity">
    <text evidence="1">In the C-terminal section; belongs to the transposase 35 family.</text>
</comment>
<evidence type="ECO:0000256" key="4">
    <source>
        <dbReference type="ARBA" id="ARBA00022723"/>
    </source>
</evidence>
<dbReference type="InterPro" id="IPR010095">
    <property type="entry name" value="Cas12f1-like_TNB"/>
</dbReference>
<evidence type="ECO:0000313" key="12">
    <source>
        <dbReference type="Proteomes" id="UP001171945"/>
    </source>
</evidence>
<feature type="domain" description="Cas12f1-like TNB" evidence="9">
    <location>
        <begin position="285"/>
        <end position="352"/>
    </location>
</feature>
<keyword evidence="11" id="KW-0255">Endonuclease</keyword>
<accession>A0ABT7VQX1</accession>
<evidence type="ECO:0000256" key="3">
    <source>
        <dbReference type="ARBA" id="ARBA00022578"/>
    </source>
</evidence>
<gene>
    <name evidence="11" type="ORF">QUF54_01710</name>
</gene>
<dbReference type="GO" id="GO:0016787">
    <property type="term" value="F:hydrolase activity"/>
    <property type="evidence" value="ECO:0007669"/>
    <property type="project" value="UniProtKB-KW"/>
</dbReference>
<dbReference type="Pfam" id="PF12323">
    <property type="entry name" value="HTH_OrfB_IS605"/>
    <property type="match status" value="1"/>
</dbReference>
<keyword evidence="11" id="KW-0540">Nuclease</keyword>
<evidence type="ECO:0000256" key="7">
    <source>
        <dbReference type="ARBA" id="ARBA00023172"/>
    </source>
</evidence>
<keyword evidence="5" id="KW-0862">Zinc</keyword>
<name>A0ABT7VQX1_9GAMM</name>
<dbReference type="InterPro" id="IPR051399">
    <property type="entry name" value="RNA-guided_DNA_endo/Transpos"/>
</dbReference>